<evidence type="ECO:0000313" key="3">
    <source>
        <dbReference type="Proteomes" id="UP000199440"/>
    </source>
</evidence>
<dbReference type="EMBL" id="FNGV01000006">
    <property type="protein sequence ID" value="SDM20034.1"/>
    <property type="molecule type" value="Genomic_DNA"/>
</dbReference>
<organism evidence="2 3">
    <name type="scientific">Kriegella aquimaris</name>
    <dbReference type="NCBI Taxonomy" id="192904"/>
    <lineage>
        <taxon>Bacteria</taxon>
        <taxon>Pseudomonadati</taxon>
        <taxon>Bacteroidota</taxon>
        <taxon>Flavobacteriia</taxon>
        <taxon>Flavobacteriales</taxon>
        <taxon>Flavobacteriaceae</taxon>
        <taxon>Kriegella</taxon>
    </lineage>
</organism>
<dbReference type="SUPFAM" id="SSF49785">
    <property type="entry name" value="Galactose-binding domain-like"/>
    <property type="match status" value="1"/>
</dbReference>
<gene>
    <name evidence="2" type="ORF">SAMN04488514_10647</name>
</gene>
<feature type="domain" description="Glycosyl hydrolase family 98 putative carbohydrate-binding module" evidence="1">
    <location>
        <begin position="26"/>
        <end position="202"/>
    </location>
</feature>
<sequence length="933" mass="105666">MLDLKMNHKVVLLFIIKVGICSTVLSQTSVDVGDLEIALGNQTYSAPIKNKSITGEGLSVAGEKFKKGIGVHAESLIKIKMNNGYRFTSKVGVNDSQIDYSGPHVKTIPLTDGKRIFYNVTPTLKQFIGVEGQQGKVNKGSVVFKVLHDGKEVFNSGLMHQGDKAKKIDLEVKRGVLELVVEDGGDSASGDHAVWIDPQIEYMEIAPAIAEQEYTGEKQELSSKVSTALKKAIGTLSEIALPLKQPDYDWLIDNSKVKANAYKTDTDVDIVFSNGLISRTFRLLPNLATIDYMNQMTGESLLRSVSNEGVLTIDGINYSIGGLSKQPEYGYTLMKWVDQLSVVNNSFLIDNFEVKELTDRMAWKRVRWASNKEMPKGKELVFTLKKDDIIVKVHFALYDGIPTLSKWIEVINKGELLVQLNAFKLEQLAMVEGENLVGMPDHWIKPNIHIESDYAFGGMQQKNSDKTTYWERDPRYTSQTNYPLNLPCLLEIKPPLGPDVAIQPGKSLTTFRVWETPIDSRDQERRGLFLRKMYRTISPWVTENPIFLHLVSSDEEVIKTAVDQCAEVGYEMIILSFGSGVNMEDESEANYEKYKRMVDYAHSKGIELGGYSLLSSRWISDEVDVINPETGKRGGMIFGSSPCLASDWGYDYFRKIKKFFTKTGMNVFENDGSYPGNVCASTTHAHHNDLEDSQWKQYAQIQDLYKWMRGEGIYMNVPDFYINSGSNKTGIGYREVNWSLPRDRQLVLGRQNIFDGLWDRTPSMCWTFTPLTQYHGGGAAATIEPLHEHLTDYKNQMIQNYGSGVQSCYRGPRLYDTDETKEVVIEVIDWYKKYRDLLNSDIIHLKRPSGKDWDGFMHVNPKLKEKGFVMVFNPTDQPMERNLKLPLYYTGLTKTAKVTEMEKKSNSHTLDRAYTINVSVNIPANSYTWLVIE</sequence>
<dbReference type="InterPro" id="IPR013222">
    <property type="entry name" value="Glyco_hyd_98_carb-bd"/>
</dbReference>
<keyword evidence="3" id="KW-1185">Reference proteome</keyword>
<proteinExistence type="predicted"/>
<dbReference type="Pfam" id="PF08305">
    <property type="entry name" value="NPCBM"/>
    <property type="match status" value="2"/>
</dbReference>
<dbReference type="SUPFAM" id="SSF51445">
    <property type="entry name" value="(Trans)glycosidases"/>
    <property type="match status" value="1"/>
</dbReference>
<name>A0A1G9R9Y6_9FLAO</name>
<dbReference type="SMART" id="SM00776">
    <property type="entry name" value="NPCBM"/>
    <property type="match status" value="1"/>
</dbReference>
<dbReference type="InterPro" id="IPR008979">
    <property type="entry name" value="Galactose-bd-like_sf"/>
</dbReference>
<dbReference type="Proteomes" id="UP000199440">
    <property type="component" value="Unassembled WGS sequence"/>
</dbReference>
<reference evidence="2 3" key="1">
    <citation type="submission" date="2016-10" db="EMBL/GenBank/DDBJ databases">
        <authorList>
            <person name="de Groot N.N."/>
        </authorList>
    </citation>
    <scope>NUCLEOTIDE SEQUENCE [LARGE SCALE GENOMIC DNA]</scope>
    <source>
        <strain evidence="2 3">DSM 19886</strain>
    </source>
</reference>
<evidence type="ECO:0000313" key="2">
    <source>
        <dbReference type="EMBL" id="SDM20034.1"/>
    </source>
</evidence>
<evidence type="ECO:0000259" key="1">
    <source>
        <dbReference type="SMART" id="SM00776"/>
    </source>
</evidence>
<dbReference type="InterPro" id="IPR017853">
    <property type="entry name" value="GH"/>
</dbReference>
<dbReference type="InterPro" id="IPR038637">
    <property type="entry name" value="NPCBM_sf"/>
</dbReference>
<dbReference type="AlphaFoldDB" id="A0A1G9R9Y6"/>
<dbReference type="STRING" id="192904.SAMN04488514_10647"/>
<protein>
    <submittedName>
        <fullName evidence="2">NPCBM/NEW2 domain-containing protein</fullName>
    </submittedName>
</protein>
<dbReference type="Gene3D" id="2.60.120.1060">
    <property type="entry name" value="NPCBM/NEW2 domain"/>
    <property type="match status" value="2"/>
</dbReference>
<accession>A0A1G9R9Y6</accession>